<evidence type="ECO:0000256" key="3">
    <source>
        <dbReference type="ARBA" id="ARBA00023002"/>
    </source>
</evidence>
<comment type="similarity">
    <text evidence="1">Belongs to the short-chain dehydrogenases/reductases (SDR) family.</text>
</comment>
<keyword evidence="3" id="KW-0560">Oxidoreductase</keyword>
<dbReference type="AlphaFoldDB" id="A0AAD1DRU0"/>
<dbReference type="PANTHER" id="PTHR43391:SF14">
    <property type="entry name" value="DEHYDROGENASE_REDUCTASE SDR FAMILY PROTEIN 7-LIKE"/>
    <property type="match status" value="1"/>
</dbReference>
<name>A0AAD1DRU0_CHRNA</name>
<evidence type="ECO:0000256" key="1">
    <source>
        <dbReference type="ARBA" id="ARBA00006484"/>
    </source>
</evidence>
<dbReference type="Gene3D" id="3.40.50.720">
    <property type="entry name" value="NAD(P)-binding Rossmann-like Domain"/>
    <property type="match status" value="1"/>
</dbReference>
<dbReference type="InterPro" id="IPR036291">
    <property type="entry name" value="NAD(P)-bd_dom_sf"/>
</dbReference>
<organism evidence="4 5">
    <name type="scientific">Chryseobacterium nakagawai</name>
    <dbReference type="NCBI Taxonomy" id="1241982"/>
    <lineage>
        <taxon>Bacteria</taxon>
        <taxon>Pseudomonadati</taxon>
        <taxon>Bacteroidota</taxon>
        <taxon>Flavobacteriia</taxon>
        <taxon>Flavobacteriales</taxon>
        <taxon>Weeksellaceae</taxon>
        <taxon>Chryseobacterium group</taxon>
        <taxon>Chryseobacterium</taxon>
    </lineage>
</organism>
<dbReference type="GO" id="GO:0016491">
    <property type="term" value="F:oxidoreductase activity"/>
    <property type="evidence" value="ECO:0007669"/>
    <property type="project" value="UniProtKB-KW"/>
</dbReference>
<dbReference type="InterPro" id="IPR002347">
    <property type="entry name" value="SDR_fam"/>
</dbReference>
<keyword evidence="5" id="KW-1185">Reference proteome</keyword>
<protein>
    <submittedName>
        <fullName evidence="4">SDR family NAD(P)-dependent oxidoreductase</fullName>
    </submittedName>
</protein>
<dbReference type="Proteomes" id="UP000278288">
    <property type="component" value="Chromosome"/>
</dbReference>
<dbReference type="PANTHER" id="PTHR43391">
    <property type="entry name" value="RETINOL DEHYDROGENASE-RELATED"/>
    <property type="match status" value="1"/>
</dbReference>
<dbReference type="SUPFAM" id="SSF51735">
    <property type="entry name" value="NAD(P)-binding Rossmann-fold domains"/>
    <property type="match status" value="1"/>
</dbReference>
<dbReference type="RefSeq" id="WP_123857924.1">
    <property type="nucleotide sequence ID" value="NZ_CP033923.1"/>
</dbReference>
<dbReference type="KEGG" id="cnk:EG343_11600"/>
<evidence type="ECO:0000313" key="4">
    <source>
        <dbReference type="EMBL" id="AZA91234.1"/>
    </source>
</evidence>
<gene>
    <name evidence="4" type="ORF">EG343_11600</name>
</gene>
<dbReference type="PRINTS" id="PR00081">
    <property type="entry name" value="GDHRDH"/>
</dbReference>
<evidence type="ECO:0000256" key="2">
    <source>
        <dbReference type="ARBA" id="ARBA00022857"/>
    </source>
</evidence>
<accession>A0AAD1DRU0</accession>
<dbReference type="Pfam" id="PF00106">
    <property type="entry name" value="adh_short"/>
    <property type="match status" value="1"/>
</dbReference>
<dbReference type="EMBL" id="CP033923">
    <property type="protein sequence ID" value="AZA91234.1"/>
    <property type="molecule type" value="Genomic_DNA"/>
</dbReference>
<reference evidence="4 5" key="1">
    <citation type="submission" date="2018-11" db="EMBL/GenBank/DDBJ databases">
        <title>Proposal to divide the Flavobacteriaceae and reorganize its genera based on Amino Acid Identity values calculated from whole genome sequences.</title>
        <authorList>
            <person name="Nicholson A.C."/>
            <person name="Gulvik C.A."/>
            <person name="Whitney A.M."/>
            <person name="Humrighouse B.W."/>
            <person name="Bell M."/>
            <person name="Holmes B."/>
            <person name="Steigerwalt A.G."/>
            <person name="Villarma A."/>
            <person name="Sheth M."/>
            <person name="Batra D."/>
            <person name="Pryor J."/>
            <person name="Bernardet J.-F."/>
            <person name="Hugo C."/>
            <person name="Kampfer P."/>
            <person name="Newman J."/>
            <person name="McQuiston J.R."/>
        </authorList>
    </citation>
    <scope>NUCLEOTIDE SEQUENCE [LARGE SCALE GENOMIC DNA]</scope>
    <source>
        <strain evidence="4 5">G0041</strain>
    </source>
</reference>
<proteinExistence type="inferred from homology"/>
<keyword evidence="2" id="KW-0521">NADP</keyword>
<evidence type="ECO:0000313" key="5">
    <source>
        <dbReference type="Proteomes" id="UP000278288"/>
    </source>
</evidence>
<sequence length="244" mass="27286">MNHNTSKTVLILGANSDVAKQCIIQYLKKGFSVIAASRNTKSLEDFITANALDQTKVMVLYFDAADFDSHQQFYHELPVKPHIAVYSAGFLVDNQKALRDFKGTKQMMEVNYMGGVSILNVIAMDKSNKNLERIIGLSSLSGVRGRKSNFVYGSTKAAFTQYLAGLRQELASRKITVNVLVIGYIRTKINEGLELNESLIMEPDYVAKFIVNAGNTFTIVPNFKWKIIYHILRLLPESLAAKLP</sequence>